<comment type="catalytic activity">
    <reaction evidence="13">
        <text>a lipid A disaccharide + ATP = a lipid IVA + ADP + H(+)</text>
        <dbReference type="Rhea" id="RHEA:67840"/>
        <dbReference type="ChEBI" id="CHEBI:15378"/>
        <dbReference type="ChEBI" id="CHEBI:30616"/>
        <dbReference type="ChEBI" id="CHEBI:176343"/>
        <dbReference type="ChEBI" id="CHEBI:176425"/>
        <dbReference type="ChEBI" id="CHEBI:456216"/>
        <dbReference type="EC" id="2.7.1.130"/>
    </reaction>
</comment>
<evidence type="ECO:0000256" key="3">
    <source>
        <dbReference type="ARBA" id="ARBA00012071"/>
    </source>
</evidence>
<evidence type="ECO:0000256" key="7">
    <source>
        <dbReference type="ARBA" id="ARBA00022679"/>
    </source>
</evidence>
<dbReference type="GO" id="GO:0009029">
    <property type="term" value="F:lipid-A 4'-kinase activity"/>
    <property type="evidence" value="ECO:0007669"/>
    <property type="project" value="UniProtKB-UniRule"/>
</dbReference>
<evidence type="ECO:0000256" key="9">
    <source>
        <dbReference type="ARBA" id="ARBA00022777"/>
    </source>
</evidence>
<protein>
    <recommendedName>
        <fullName evidence="4 13">Tetraacyldisaccharide 4'-kinase</fullName>
        <ecNumber evidence="3 13">2.7.1.130</ecNumber>
    </recommendedName>
    <alternativeName>
        <fullName evidence="12 13">Lipid A 4'-kinase</fullName>
    </alternativeName>
</protein>
<dbReference type="Pfam" id="PF02606">
    <property type="entry name" value="LpxK"/>
    <property type="match status" value="1"/>
</dbReference>
<comment type="similarity">
    <text evidence="13">Belongs to the LpxK family.</text>
</comment>
<keyword evidence="7 13" id="KW-0808">Transferase</keyword>
<dbReference type="GO" id="GO:0005524">
    <property type="term" value="F:ATP binding"/>
    <property type="evidence" value="ECO:0007669"/>
    <property type="project" value="UniProtKB-UniRule"/>
</dbReference>
<evidence type="ECO:0000256" key="6">
    <source>
        <dbReference type="ARBA" id="ARBA00022556"/>
    </source>
</evidence>
<dbReference type="GO" id="GO:0005886">
    <property type="term" value="C:plasma membrane"/>
    <property type="evidence" value="ECO:0007669"/>
    <property type="project" value="TreeGrafter"/>
</dbReference>
<dbReference type="OrthoDB" id="9766423at2"/>
<keyword evidence="11 13" id="KW-0443">Lipid metabolism</keyword>
<dbReference type="UniPathway" id="UPA00359">
    <property type="reaction ID" value="UER00482"/>
</dbReference>
<evidence type="ECO:0000256" key="1">
    <source>
        <dbReference type="ARBA" id="ARBA00002274"/>
    </source>
</evidence>
<keyword evidence="6 13" id="KW-0441">Lipid A biosynthesis</keyword>
<keyword evidence="10 13" id="KW-0067">ATP-binding</keyword>
<dbReference type="STRING" id="456.Ljor_0966"/>
<proteinExistence type="inferred from homology"/>
<dbReference type="InterPro" id="IPR003758">
    <property type="entry name" value="LpxK"/>
</dbReference>
<dbReference type="HAMAP" id="MF_00409">
    <property type="entry name" value="LpxK"/>
    <property type="match status" value="1"/>
</dbReference>
<evidence type="ECO:0000256" key="10">
    <source>
        <dbReference type="ARBA" id="ARBA00022840"/>
    </source>
</evidence>
<dbReference type="InterPro" id="IPR027417">
    <property type="entry name" value="P-loop_NTPase"/>
</dbReference>
<evidence type="ECO:0000256" key="2">
    <source>
        <dbReference type="ARBA" id="ARBA00004870"/>
    </source>
</evidence>
<evidence type="ECO:0000313" key="14">
    <source>
        <dbReference type="EMBL" id="KTD16660.1"/>
    </source>
</evidence>
<dbReference type="PATRIC" id="fig|456.5.peg.1025"/>
<evidence type="ECO:0000256" key="4">
    <source>
        <dbReference type="ARBA" id="ARBA00016436"/>
    </source>
</evidence>
<dbReference type="SUPFAM" id="SSF52540">
    <property type="entry name" value="P-loop containing nucleoside triphosphate hydrolases"/>
    <property type="match status" value="1"/>
</dbReference>
<comment type="caution">
    <text evidence="14">The sequence shown here is derived from an EMBL/GenBank/DDBJ whole genome shotgun (WGS) entry which is preliminary data.</text>
</comment>
<dbReference type="GO" id="GO:0009245">
    <property type="term" value="P:lipid A biosynthetic process"/>
    <property type="evidence" value="ECO:0007669"/>
    <property type="project" value="UniProtKB-UniRule"/>
</dbReference>
<evidence type="ECO:0000256" key="5">
    <source>
        <dbReference type="ARBA" id="ARBA00022516"/>
    </source>
</evidence>
<dbReference type="RefSeq" id="WP_065236340.1">
    <property type="nucleotide sequence ID" value="NZ_CAAAIC010000002.1"/>
</dbReference>
<feature type="binding site" evidence="13">
    <location>
        <begin position="56"/>
        <end position="63"/>
    </location>
    <ligand>
        <name>ATP</name>
        <dbReference type="ChEBI" id="CHEBI:30616"/>
    </ligand>
</feature>
<dbReference type="EC" id="2.7.1.130" evidence="3 13"/>
<evidence type="ECO:0000256" key="11">
    <source>
        <dbReference type="ARBA" id="ARBA00023098"/>
    </source>
</evidence>
<dbReference type="PANTHER" id="PTHR42724:SF1">
    <property type="entry name" value="TETRAACYLDISACCHARIDE 4'-KINASE, MITOCHONDRIAL-RELATED"/>
    <property type="match status" value="1"/>
</dbReference>
<dbReference type="AlphaFoldDB" id="A0A0W0V9A5"/>
<evidence type="ECO:0000256" key="12">
    <source>
        <dbReference type="ARBA" id="ARBA00029757"/>
    </source>
</evidence>
<dbReference type="Proteomes" id="UP000055035">
    <property type="component" value="Unassembled WGS sequence"/>
</dbReference>
<gene>
    <name evidence="14" type="primary">lpxK_1</name>
    <name evidence="13" type="synonym">lpxK</name>
    <name evidence="14" type="ORF">Ljor_0966</name>
</gene>
<comment type="pathway">
    <text evidence="2 13">Glycolipid biosynthesis; lipid IV(A) biosynthesis; lipid IV(A) from (3R)-3-hydroxytetradecanoyl-[acyl-carrier-protein] and UDP-N-acetyl-alpha-D-glucosamine: step 6/6.</text>
</comment>
<sequence>MMINPEKLWYGQHPLRWLLWPFSLIYKALLPLRRSYLQLFCQKNFPIPVIVVGNLTVGGVGKTPLVIALAKKLQMKGLRVGIVSRGYGAQIKQFPYEVSSGDSANRVGDEPLLMAQKTKCPVVIAPRRADAVRYLVEKRGCQVIVSDDGLQHYAMGRAIEIAVIDGIRHFGNGLCLPAGPLREGISRLKNVDFIVVNGGEWPQAYSMEMAPGKIKRILTDEEIDATNIGEPLAAVAGIGNPKRFFMTLHNLGISFKKYPFPDHHQFQPQELQFDEKIVVMTEKDAVKCRPFASDSWYYLAIEAKLSESFWEALWSHPALMQRLEQNIGERNNVNVHCANK</sequence>
<dbReference type="NCBIfam" id="TIGR00682">
    <property type="entry name" value="lpxK"/>
    <property type="match status" value="1"/>
</dbReference>
<name>A0A0W0V9A5_9GAMM</name>
<organism evidence="14 15">
    <name type="scientific">Legionella jordanis</name>
    <dbReference type="NCBI Taxonomy" id="456"/>
    <lineage>
        <taxon>Bacteria</taxon>
        <taxon>Pseudomonadati</taxon>
        <taxon>Pseudomonadota</taxon>
        <taxon>Gammaproteobacteria</taxon>
        <taxon>Legionellales</taxon>
        <taxon>Legionellaceae</taxon>
        <taxon>Legionella</taxon>
    </lineage>
</organism>
<dbReference type="GO" id="GO:0009244">
    <property type="term" value="P:lipopolysaccharide core region biosynthetic process"/>
    <property type="evidence" value="ECO:0007669"/>
    <property type="project" value="TreeGrafter"/>
</dbReference>
<reference evidence="14 15" key="1">
    <citation type="submission" date="2015-11" db="EMBL/GenBank/DDBJ databases">
        <title>Genomic analysis of 38 Legionella species identifies large and diverse effector repertoires.</title>
        <authorList>
            <person name="Burstein D."/>
            <person name="Amaro F."/>
            <person name="Zusman T."/>
            <person name="Lifshitz Z."/>
            <person name="Cohen O."/>
            <person name="Gilbert J.A."/>
            <person name="Pupko T."/>
            <person name="Shuman H.A."/>
            <person name="Segal G."/>
        </authorList>
    </citation>
    <scope>NUCLEOTIDE SEQUENCE [LARGE SCALE GENOMIC DNA]</scope>
    <source>
        <strain evidence="14 15">BL-540</strain>
    </source>
</reference>
<keyword evidence="8 13" id="KW-0547">Nucleotide-binding</keyword>
<dbReference type="PANTHER" id="PTHR42724">
    <property type="entry name" value="TETRAACYLDISACCHARIDE 4'-KINASE"/>
    <property type="match status" value="1"/>
</dbReference>
<dbReference type="EMBL" id="LNYJ01000011">
    <property type="protein sequence ID" value="KTD16660.1"/>
    <property type="molecule type" value="Genomic_DNA"/>
</dbReference>
<comment type="function">
    <text evidence="1 13">Transfers the gamma-phosphate of ATP to the 4'-position of a tetraacyldisaccharide 1-phosphate intermediate (termed DS-1-P) to form tetraacyldisaccharide 1,4'-bis-phosphate (lipid IVA).</text>
</comment>
<evidence type="ECO:0000256" key="8">
    <source>
        <dbReference type="ARBA" id="ARBA00022741"/>
    </source>
</evidence>
<accession>A0A0W0V9A5</accession>
<keyword evidence="5 13" id="KW-0444">Lipid biosynthesis</keyword>
<keyword evidence="9 13" id="KW-0418">Kinase</keyword>
<evidence type="ECO:0000256" key="13">
    <source>
        <dbReference type="HAMAP-Rule" id="MF_00409"/>
    </source>
</evidence>
<evidence type="ECO:0000313" key="15">
    <source>
        <dbReference type="Proteomes" id="UP000055035"/>
    </source>
</evidence>
<keyword evidence="15" id="KW-1185">Reference proteome</keyword>